<dbReference type="PANTHER" id="PTHR45777:SF2">
    <property type="entry name" value="METHIONINE AMINOPEPTIDASE 2"/>
    <property type="match status" value="1"/>
</dbReference>
<keyword evidence="5 8" id="KW-0645">Protease</keyword>
<dbReference type="PRINTS" id="PR00599">
    <property type="entry name" value="MAPEPTIDASE"/>
</dbReference>
<dbReference type="OMA" id="ILRYHIH"/>
<evidence type="ECO:0000313" key="12">
    <source>
        <dbReference type="Proteomes" id="UP000023152"/>
    </source>
</evidence>
<feature type="domain" description="Peptidase M24" evidence="10">
    <location>
        <begin position="22"/>
        <end position="228"/>
    </location>
</feature>
<sequence length="334" mass="37890">MDSDEQKAKEKHVEWQTRISSVREGAEIHRQIRQATQQYIQPGMTMVQICEFIEQSTQKLTGYNPERPLDRGYGFPTGCSLNNCAAHYTPNPGDKTQLKKTDLCKIDFGVQINGYIIDSAFSMSFDEMHEPLMQAVKAATNEGVRVMGIDARLGEVGAAIQEVMESHECVYNGKTYKVKAIQNLNGHNIGPWTIHGSKSVPIIKTEDNTKMEEGELYAIETFGSTGKGFVYGDGESSHFSMIGDAAKVTVDHKGAWDLLKFIKRRFGTITFCRRWLQDEGQTRHLMGLKKLMDYELVRDYPPLYDQVGCYIAQYEHTILLRPTCKEVLSRSFDY</sequence>
<feature type="binding site" evidence="8">
    <location>
        <position position="118"/>
    </location>
    <ligand>
        <name>a divalent metal cation</name>
        <dbReference type="ChEBI" id="CHEBI:60240"/>
        <label>1</label>
    </ligand>
</feature>
<dbReference type="InterPro" id="IPR036005">
    <property type="entry name" value="Creatinase/aminopeptidase-like"/>
</dbReference>
<dbReference type="Proteomes" id="UP000023152">
    <property type="component" value="Unassembled WGS sequence"/>
</dbReference>
<keyword evidence="12" id="KW-1185">Reference proteome</keyword>
<dbReference type="EC" id="3.4.11.18" evidence="8"/>
<dbReference type="HAMAP" id="MF_03175">
    <property type="entry name" value="MetAP_2_euk"/>
    <property type="match status" value="1"/>
</dbReference>
<evidence type="ECO:0000256" key="7">
    <source>
        <dbReference type="ARBA" id="ARBA00022801"/>
    </source>
</evidence>
<feature type="binding site" evidence="8">
    <location>
        <position position="315"/>
    </location>
    <ligand>
        <name>a divalent metal cation</name>
        <dbReference type="ChEBI" id="CHEBI:60240"/>
        <label>2</label>
        <note>catalytic</note>
    </ligand>
</feature>
<protein>
    <recommendedName>
        <fullName evidence="8">Methionine aminopeptidase 2</fullName>
        <shortName evidence="8">MAP 2</shortName>
        <shortName evidence="8">MetAP 2</shortName>
        <ecNumber evidence="8">3.4.11.18</ecNumber>
    </recommendedName>
    <alternativeName>
        <fullName evidence="8">Peptidase M</fullName>
    </alternativeName>
</protein>
<feature type="binding site" evidence="8">
    <location>
        <position position="220"/>
    </location>
    <ligand>
        <name>a divalent metal cation</name>
        <dbReference type="ChEBI" id="CHEBI:60240"/>
        <label>2</label>
        <note>catalytic</note>
    </ligand>
</feature>
<dbReference type="CDD" id="cd01088">
    <property type="entry name" value="MetAP2"/>
    <property type="match status" value="1"/>
</dbReference>
<dbReference type="EMBL" id="ASPP01003941">
    <property type="protein sequence ID" value="ETO32772.1"/>
    <property type="molecule type" value="Genomic_DNA"/>
</dbReference>
<dbReference type="InterPro" id="IPR036390">
    <property type="entry name" value="WH_DNA-bd_sf"/>
</dbReference>
<dbReference type="Pfam" id="PF00557">
    <property type="entry name" value="Peptidase_M24"/>
    <property type="match status" value="1"/>
</dbReference>
<dbReference type="InterPro" id="IPR000994">
    <property type="entry name" value="Pept_M24"/>
</dbReference>
<dbReference type="SUPFAM" id="SSF46785">
    <property type="entry name" value="Winged helix' DNA-binding domain"/>
    <property type="match status" value="1"/>
</dbReference>
<evidence type="ECO:0000256" key="1">
    <source>
        <dbReference type="ARBA" id="ARBA00000294"/>
    </source>
</evidence>
<dbReference type="GO" id="GO:0070006">
    <property type="term" value="F:metalloaminopeptidase activity"/>
    <property type="evidence" value="ECO:0007669"/>
    <property type="project" value="UniProtKB-UniRule"/>
</dbReference>
<comment type="function">
    <text evidence="8 9">Cotranslationally removes the N-terminal methionine from nascent proteins. The N-terminal methionine is often cleaved when the second residue in the primary sequence is small and uncharged (Met-Ala-, Cys, Gly, Pro, Ser, Thr, or Val).</text>
</comment>
<proteinExistence type="inferred from homology"/>
<evidence type="ECO:0000256" key="6">
    <source>
        <dbReference type="ARBA" id="ARBA00022723"/>
    </source>
</evidence>
<comment type="cofactor">
    <cofactor evidence="8">
        <name>Co(2+)</name>
        <dbReference type="ChEBI" id="CHEBI:48828"/>
    </cofactor>
    <cofactor evidence="8">
        <name>Zn(2+)</name>
        <dbReference type="ChEBI" id="CHEBI:29105"/>
    </cofactor>
    <cofactor evidence="8">
        <name>Mn(2+)</name>
        <dbReference type="ChEBI" id="CHEBI:29035"/>
    </cofactor>
    <cofactor evidence="8">
        <name>Fe(2+)</name>
        <dbReference type="ChEBI" id="CHEBI:29033"/>
    </cofactor>
    <text evidence="8">Binds 2 divalent metal cations per subunit. Has a high-affinity and a low affinity metal-binding site. The true nature of the physiological cofactor is under debate. The enzyme is active with cobalt, zinc, manganese or divalent iron ions. Most likely, methionine aminopeptidases function as mononuclear Fe(2+)-metalloproteases under physiological conditions, and the catalytically relevant metal-binding site has been assigned to the histidine-containing high-affinity site.</text>
</comment>
<dbReference type="InterPro" id="IPR002468">
    <property type="entry name" value="Pept_M24A_MAP2"/>
</dbReference>
<evidence type="ECO:0000256" key="2">
    <source>
        <dbReference type="ARBA" id="ARBA00001936"/>
    </source>
</evidence>
<evidence type="ECO:0000313" key="11">
    <source>
        <dbReference type="EMBL" id="ETO32772.1"/>
    </source>
</evidence>
<dbReference type="AlphaFoldDB" id="X6P5A2"/>
<dbReference type="PANTHER" id="PTHR45777">
    <property type="entry name" value="METHIONINE AMINOPEPTIDASE 2"/>
    <property type="match status" value="1"/>
</dbReference>
<evidence type="ECO:0000259" key="10">
    <source>
        <dbReference type="Pfam" id="PF00557"/>
    </source>
</evidence>
<comment type="cofactor">
    <cofactor evidence="2">
        <name>Mn(2+)</name>
        <dbReference type="ChEBI" id="CHEBI:29035"/>
    </cofactor>
</comment>
<feature type="binding site" evidence="8">
    <location>
        <position position="87"/>
    </location>
    <ligand>
        <name>substrate</name>
    </ligand>
</feature>
<keyword evidence="7 8" id="KW-0378">Hydrolase</keyword>
<dbReference type="InterPro" id="IPR050247">
    <property type="entry name" value="Met_Aminopeptidase_Type2"/>
</dbReference>
<keyword evidence="6 8" id="KW-0479">Metal-binding</keyword>
<evidence type="ECO:0000256" key="8">
    <source>
        <dbReference type="HAMAP-Rule" id="MF_03175"/>
    </source>
</evidence>
<gene>
    <name evidence="11" type="ORF">RFI_04345</name>
</gene>
<comment type="subcellular location">
    <subcellularLocation>
        <location evidence="8">Cytoplasm</location>
    </subcellularLocation>
</comment>
<evidence type="ECO:0000256" key="5">
    <source>
        <dbReference type="ARBA" id="ARBA00022670"/>
    </source>
</evidence>
<evidence type="ECO:0000256" key="9">
    <source>
        <dbReference type="RuleBase" id="RU003653"/>
    </source>
</evidence>
<keyword evidence="4 8" id="KW-0031">Aminopeptidase</keyword>
<dbReference type="InterPro" id="IPR018349">
    <property type="entry name" value="Pept_M24A_MAP2_BS"/>
</dbReference>
<feature type="binding site" evidence="8">
    <location>
        <position position="107"/>
    </location>
    <ligand>
        <name>a divalent metal cation</name>
        <dbReference type="ChEBI" id="CHEBI:60240"/>
        <label>1</label>
    </ligand>
</feature>
<dbReference type="InterPro" id="IPR001714">
    <property type="entry name" value="Pept_M24_MAP"/>
</dbReference>
<name>X6P5A2_RETFI</name>
<feature type="binding site" evidence="8">
    <location>
        <position position="195"/>
    </location>
    <ligand>
        <name>substrate</name>
    </ligand>
</feature>
<comment type="similarity">
    <text evidence="8">Belongs to the peptidase M24A family. Methionine aminopeptidase eukaryotic type 2 subfamily.</text>
</comment>
<feature type="binding site" evidence="8">
    <location>
        <position position="315"/>
    </location>
    <ligand>
        <name>a divalent metal cation</name>
        <dbReference type="ChEBI" id="CHEBI:60240"/>
        <label>1</label>
    </ligand>
</feature>
<reference evidence="11 12" key="1">
    <citation type="journal article" date="2013" name="Curr. Biol.">
        <title>The Genome of the Foraminiferan Reticulomyxa filosa.</title>
        <authorList>
            <person name="Glockner G."/>
            <person name="Hulsmann N."/>
            <person name="Schleicher M."/>
            <person name="Noegel A.A."/>
            <person name="Eichinger L."/>
            <person name="Gallinger C."/>
            <person name="Pawlowski J."/>
            <person name="Sierra R."/>
            <person name="Euteneuer U."/>
            <person name="Pillet L."/>
            <person name="Moustafa A."/>
            <person name="Platzer M."/>
            <person name="Groth M."/>
            <person name="Szafranski K."/>
            <person name="Schliwa M."/>
        </authorList>
    </citation>
    <scope>NUCLEOTIDE SEQUENCE [LARGE SCALE GENOMIC DNA]</scope>
</reference>
<dbReference type="Gene3D" id="3.90.230.10">
    <property type="entry name" value="Creatinase/methionine aminopeptidase superfamily"/>
    <property type="match status" value="1"/>
</dbReference>
<dbReference type="GO" id="GO:0006508">
    <property type="term" value="P:proteolysis"/>
    <property type="evidence" value="ECO:0007669"/>
    <property type="project" value="UniProtKB-KW"/>
</dbReference>
<evidence type="ECO:0000256" key="4">
    <source>
        <dbReference type="ARBA" id="ARBA00022438"/>
    </source>
</evidence>
<organism evidence="11 12">
    <name type="scientific">Reticulomyxa filosa</name>
    <dbReference type="NCBI Taxonomy" id="46433"/>
    <lineage>
        <taxon>Eukaryota</taxon>
        <taxon>Sar</taxon>
        <taxon>Rhizaria</taxon>
        <taxon>Retaria</taxon>
        <taxon>Foraminifera</taxon>
        <taxon>Monothalamids</taxon>
        <taxon>Reticulomyxidae</taxon>
        <taxon>Reticulomyxa</taxon>
    </lineage>
</organism>
<dbReference type="GO" id="GO:0004239">
    <property type="term" value="F:initiator methionyl aminopeptidase activity"/>
    <property type="evidence" value="ECO:0007669"/>
    <property type="project" value="UniProtKB-UniRule"/>
</dbReference>
<dbReference type="InterPro" id="IPR036388">
    <property type="entry name" value="WH-like_DNA-bd_sf"/>
</dbReference>
<comment type="cofactor">
    <cofactor evidence="3">
        <name>Fe(2+)</name>
        <dbReference type="ChEBI" id="CHEBI:29033"/>
    </cofactor>
</comment>
<accession>X6P5A2</accession>
<keyword evidence="8" id="KW-0963">Cytoplasm</keyword>
<dbReference type="GO" id="GO:0046872">
    <property type="term" value="F:metal ion binding"/>
    <property type="evidence" value="ECO:0007669"/>
    <property type="project" value="UniProtKB-UniRule"/>
</dbReference>
<feature type="binding site" evidence="8">
    <location>
        <position position="118"/>
    </location>
    <ligand>
        <name>a divalent metal cation</name>
        <dbReference type="ChEBI" id="CHEBI:60240"/>
        <label>2</label>
        <note>catalytic</note>
    </ligand>
</feature>
<dbReference type="GO" id="GO:0005737">
    <property type="term" value="C:cytoplasm"/>
    <property type="evidence" value="ECO:0007669"/>
    <property type="project" value="UniProtKB-SubCell"/>
</dbReference>
<feature type="binding site" evidence="8">
    <location>
        <position position="187"/>
    </location>
    <ligand>
        <name>a divalent metal cation</name>
        <dbReference type="ChEBI" id="CHEBI:60240"/>
        <label>2</label>
        <note>catalytic</note>
    </ligand>
</feature>
<evidence type="ECO:0000256" key="3">
    <source>
        <dbReference type="ARBA" id="ARBA00001954"/>
    </source>
</evidence>
<dbReference type="OrthoDB" id="7848262at2759"/>
<dbReference type="Gene3D" id="1.10.10.10">
    <property type="entry name" value="Winged helix-like DNA-binding domain superfamily/Winged helix DNA-binding domain"/>
    <property type="match status" value="1"/>
</dbReference>
<dbReference type="SUPFAM" id="SSF55920">
    <property type="entry name" value="Creatinase/aminopeptidase"/>
    <property type="match status" value="1"/>
</dbReference>
<dbReference type="NCBIfam" id="TIGR00501">
    <property type="entry name" value="met_pdase_II"/>
    <property type="match status" value="1"/>
</dbReference>
<dbReference type="PROSITE" id="PS01202">
    <property type="entry name" value="MAP_2"/>
    <property type="match status" value="1"/>
</dbReference>
<comment type="caution">
    <text evidence="11">The sequence shown here is derived from an EMBL/GenBank/DDBJ whole genome shotgun (WGS) entry which is preliminary data.</text>
</comment>
<comment type="catalytic activity">
    <reaction evidence="1 8 9">
        <text>Release of N-terminal amino acids, preferentially methionine, from peptides and arylamides.</text>
        <dbReference type="EC" id="3.4.11.18"/>
    </reaction>
</comment>